<dbReference type="Proteomes" id="UP000798662">
    <property type="component" value="Chromosome 3"/>
</dbReference>
<gene>
    <name evidence="1" type="ORF">I4F81_010364</name>
</gene>
<sequence length="188" mass="19824">MGCSHRGGAVPREVRDGRESGTAHLPGVHALPSEEWSPISLSVVFLFLGWLRMTAARCQPPPLFFFLAFTLSNGGCDHETKLVAATADLLADGAGRWQLALWMALARPGPSHRQLAPLLTPTLPGPGCQLRTARSTASFVPGCARSLLAPSWPLDPSPAAAATPEGATPRPSPSHRRCMYGSGAPARS</sequence>
<accession>A0ACC3CDL8</accession>
<proteinExistence type="predicted"/>
<evidence type="ECO:0000313" key="2">
    <source>
        <dbReference type="Proteomes" id="UP000798662"/>
    </source>
</evidence>
<organism evidence="1 2">
    <name type="scientific">Pyropia yezoensis</name>
    <name type="common">Susabi-nori</name>
    <name type="synonym">Porphyra yezoensis</name>
    <dbReference type="NCBI Taxonomy" id="2788"/>
    <lineage>
        <taxon>Eukaryota</taxon>
        <taxon>Rhodophyta</taxon>
        <taxon>Bangiophyceae</taxon>
        <taxon>Bangiales</taxon>
        <taxon>Bangiaceae</taxon>
        <taxon>Pyropia</taxon>
    </lineage>
</organism>
<comment type="caution">
    <text evidence="1">The sequence shown here is derived from an EMBL/GenBank/DDBJ whole genome shotgun (WGS) entry which is preliminary data.</text>
</comment>
<protein>
    <submittedName>
        <fullName evidence="1">Uncharacterized protein</fullName>
    </submittedName>
</protein>
<name>A0ACC3CDL8_PYRYE</name>
<keyword evidence="2" id="KW-1185">Reference proteome</keyword>
<reference evidence="1" key="1">
    <citation type="submission" date="2019-11" db="EMBL/GenBank/DDBJ databases">
        <title>Nori genome reveals adaptations in red seaweeds to the harsh intertidal environment.</title>
        <authorList>
            <person name="Wang D."/>
            <person name="Mao Y."/>
        </authorList>
    </citation>
    <scope>NUCLEOTIDE SEQUENCE</scope>
    <source>
        <tissue evidence="1">Gametophyte</tissue>
    </source>
</reference>
<dbReference type="EMBL" id="CM020620">
    <property type="protein sequence ID" value="KAK1867867.1"/>
    <property type="molecule type" value="Genomic_DNA"/>
</dbReference>
<evidence type="ECO:0000313" key="1">
    <source>
        <dbReference type="EMBL" id="KAK1867867.1"/>
    </source>
</evidence>